<sequence>MTHGTGVIAEIRADHREAQERIARLEALPVEDLRCRALADELTALLVRTAVAEETHVYPVVRERLGNGRELADQEVSAHTRIEEILKELEDLEADDPRFTEGLSTLKSVVSAQALDEEVRLLPELARACSEQELNTLGQLVRRTKETAPTRPHPSLPTAPPAITFVAPGVGFVDRLRDTLSGRPH</sequence>
<protein>
    <submittedName>
        <fullName evidence="3">Hemerythrin domain-containing protein</fullName>
    </submittedName>
</protein>
<dbReference type="Proteomes" id="UP000515307">
    <property type="component" value="Chromosome"/>
</dbReference>
<dbReference type="KEGG" id="sfiy:F0344_01390"/>
<feature type="domain" description="Hemerythrin-like" evidence="2">
    <location>
        <begin position="8"/>
        <end position="125"/>
    </location>
</feature>
<reference evidence="4" key="1">
    <citation type="submission" date="2019-10" db="EMBL/GenBank/DDBJ databases">
        <title>Antimicrobial potential of Antarctic Bacteria.</title>
        <authorList>
            <person name="Benaud N."/>
            <person name="Edwards R.J."/>
            <person name="Ferrari B.C."/>
        </authorList>
    </citation>
    <scope>NUCLEOTIDE SEQUENCE [LARGE SCALE GENOMIC DNA]</scope>
    <source>
        <strain evidence="4">NBSH44</strain>
    </source>
</reference>
<name>A0A7G7BDN2_9ACTN</name>
<gene>
    <name evidence="3" type="ORF">F0344_01390</name>
</gene>
<dbReference type="Gene3D" id="1.20.120.520">
    <property type="entry name" value="nmb1532 protein domain like"/>
    <property type="match status" value="1"/>
</dbReference>
<organism evidence="3 4">
    <name type="scientific">Streptomyces finlayi</name>
    <dbReference type="NCBI Taxonomy" id="67296"/>
    <lineage>
        <taxon>Bacteria</taxon>
        <taxon>Bacillati</taxon>
        <taxon>Actinomycetota</taxon>
        <taxon>Actinomycetes</taxon>
        <taxon>Kitasatosporales</taxon>
        <taxon>Streptomycetaceae</taxon>
        <taxon>Streptomyces</taxon>
    </lineage>
</organism>
<keyword evidence="4" id="KW-1185">Reference proteome</keyword>
<dbReference type="AlphaFoldDB" id="A0A7G7BDN2"/>
<dbReference type="RefSeq" id="WP_185297014.1">
    <property type="nucleotide sequence ID" value="NZ_CP045702.1"/>
</dbReference>
<dbReference type="PANTHER" id="PTHR35585:SF1">
    <property type="entry name" value="HHE DOMAIN PROTEIN (AFU_ORTHOLOGUE AFUA_4G00730)"/>
    <property type="match status" value="1"/>
</dbReference>
<accession>A0A7G7BDN2</accession>
<feature type="region of interest" description="Disordered" evidence="1">
    <location>
        <begin position="143"/>
        <end position="162"/>
    </location>
</feature>
<evidence type="ECO:0000313" key="4">
    <source>
        <dbReference type="Proteomes" id="UP000515307"/>
    </source>
</evidence>
<dbReference type="EMBL" id="CP045702">
    <property type="protein sequence ID" value="QNE73447.1"/>
    <property type="molecule type" value="Genomic_DNA"/>
</dbReference>
<dbReference type="Pfam" id="PF01814">
    <property type="entry name" value="Hemerythrin"/>
    <property type="match status" value="1"/>
</dbReference>
<proteinExistence type="predicted"/>
<evidence type="ECO:0000313" key="3">
    <source>
        <dbReference type="EMBL" id="QNE73447.1"/>
    </source>
</evidence>
<dbReference type="InterPro" id="IPR012312">
    <property type="entry name" value="Hemerythrin-like"/>
</dbReference>
<evidence type="ECO:0000259" key="2">
    <source>
        <dbReference type="Pfam" id="PF01814"/>
    </source>
</evidence>
<feature type="compositionally biased region" description="Pro residues" evidence="1">
    <location>
        <begin position="151"/>
        <end position="160"/>
    </location>
</feature>
<evidence type="ECO:0000256" key="1">
    <source>
        <dbReference type="SAM" id="MobiDB-lite"/>
    </source>
</evidence>
<dbReference type="PANTHER" id="PTHR35585">
    <property type="entry name" value="HHE DOMAIN PROTEIN (AFU_ORTHOLOGUE AFUA_4G00730)"/>
    <property type="match status" value="1"/>
</dbReference>